<dbReference type="GO" id="GO:0006811">
    <property type="term" value="P:monoatomic ion transport"/>
    <property type="evidence" value="ECO:0007669"/>
    <property type="project" value="UniProtKB-KW"/>
</dbReference>
<feature type="domain" description="Porin" evidence="12">
    <location>
        <begin position="61"/>
        <end position="333"/>
    </location>
</feature>
<dbReference type="InterPro" id="IPR050298">
    <property type="entry name" value="Gram-neg_bact_OMP"/>
</dbReference>
<keyword evidence="8" id="KW-0472">Membrane</keyword>
<sequence>MKPSKLTSAILVLSFATPIFAVQANNTAETNDELRTELQQIQQRLAMLEAQENEPSVPSDTQFNFYGSLRPTFGLTHTNSDDVWDVGDANSRIGFAAEHQLGNGLVGFAKGEFKVDIKDDGDFGDARKAYVGLKGFFGSVAIGKQAVTQEMISDPVDIFNRSGTPLAYDSASPFRLNNLVTYRKEFGDLLFSADAQFDGNKGSGGSDFVNTGIRYKTDFIYIAAAFYNKELEDNKDENTFGVTLAKNFNSLFLAAAYQNIEKDNIDGTTLDGSTLDVVASYPITDSYKIKLGVSRYDDGDNDITSAKYNAYNTTLEWHKTPKFSTFIEYQKTDFEYRETNDQIMLGMRYNFDYTF</sequence>
<comment type="subcellular location">
    <subcellularLocation>
        <location evidence="1">Cell outer membrane</location>
        <topology evidence="1">Multi-pass membrane protein</topology>
    </subcellularLocation>
</comment>
<keyword evidence="3" id="KW-1134">Transmembrane beta strand</keyword>
<keyword evidence="10" id="KW-0175">Coiled coil</keyword>
<dbReference type="PANTHER" id="PTHR34501:SF2">
    <property type="entry name" value="OUTER MEMBRANE PORIN F-RELATED"/>
    <property type="match status" value="1"/>
</dbReference>
<dbReference type="RefSeq" id="WP_306684479.1">
    <property type="nucleotide sequence ID" value="NZ_CP132914.1"/>
</dbReference>
<organism evidence="13">
    <name type="scientific">Shewanella oncorhynchi</name>
    <dbReference type="NCBI Taxonomy" id="2726434"/>
    <lineage>
        <taxon>Bacteria</taxon>
        <taxon>Pseudomonadati</taxon>
        <taxon>Pseudomonadota</taxon>
        <taxon>Gammaproteobacteria</taxon>
        <taxon>Alteromonadales</taxon>
        <taxon>Shewanellaceae</taxon>
        <taxon>Shewanella</taxon>
    </lineage>
</organism>
<dbReference type="GO" id="GO:0046930">
    <property type="term" value="C:pore complex"/>
    <property type="evidence" value="ECO:0007669"/>
    <property type="project" value="UniProtKB-KW"/>
</dbReference>
<keyword evidence="2" id="KW-0813">Transport</keyword>
<accession>A0AA50KEU3</accession>
<dbReference type="PANTHER" id="PTHR34501">
    <property type="entry name" value="PROTEIN YDDL-RELATED"/>
    <property type="match status" value="1"/>
</dbReference>
<dbReference type="PRINTS" id="PR00184">
    <property type="entry name" value="NEISSPPORIN"/>
</dbReference>
<keyword evidence="9" id="KW-0998">Cell outer membrane</keyword>
<protein>
    <submittedName>
        <fullName evidence="13">Porin</fullName>
    </submittedName>
</protein>
<evidence type="ECO:0000256" key="2">
    <source>
        <dbReference type="ARBA" id="ARBA00022448"/>
    </source>
</evidence>
<evidence type="ECO:0000256" key="4">
    <source>
        <dbReference type="ARBA" id="ARBA00022692"/>
    </source>
</evidence>
<keyword evidence="7" id="KW-0626">Porin</keyword>
<dbReference type="KEGG" id="sog:RA178_03010"/>
<dbReference type="Proteomes" id="UP001236800">
    <property type="component" value="Chromosome"/>
</dbReference>
<evidence type="ECO:0000256" key="10">
    <source>
        <dbReference type="SAM" id="Coils"/>
    </source>
</evidence>
<evidence type="ECO:0000256" key="8">
    <source>
        <dbReference type="ARBA" id="ARBA00023136"/>
    </source>
</evidence>
<dbReference type="EMBL" id="CP132914">
    <property type="protein sequence ID" value="WMB73609.1"/>
    <property type="molecule type" value="Genomic_DNA"/>
</dbReference>
<evidence type="ECO:0000256" key="6">
    <source>
        <dbReference type="ARBA" id="ARBA00023065"/>
    </source>
</evidence>
<dbReference type="GO" id="GO:0009279">
    <property type="term" value="C:cell outer membrane"/>
    <property type="evidence" value="ECO:0007669"/>
    <property type="project" value="UniProtKB-SubCell"/>
</dbReference>
<keyword evidence="6" id="KW-0406">Ion transport</keyword>
<dbReference type="InterPro" id="IPR023614">
    <property type="entry name" value="Porin_dom_sf"/>
</dbReference>
<dbReference type="InterPro" id="IPR002299">
    <property type="entry name" value="Porin_Neis"/>
</dbReference>
<feature type="coiled-coil region" evidence="10">
    <location>
        <begin position="24"/>
        <end position="51"/>
    </location>
</feature>
<dbReference type="Gene3D" id="2.40.160.10">
    <property type="entry name" value="Porin"/>
    <property type="match status" value="1"/>
</dbReference>
<evidence type="ECO:0000256" key="11">
    <source>
        <dbReference type="SAM" id="SignalP"/>
    </source>
</evidence>
<evidence type="ECO:0000259" key="12">
    <source>
        <dbReference type="Pfam" id="PF13609"/>
    </source>
</evidence>
<feature type="chain" id="PRO_5041202514" evidence="11">
    <location>
        <begin position="22"/>
        <end position="355"/>
    </location>
</feature>
<feature type="signal peptide" evidence="11">
    <location>
        <begin position="1"/>
        <end position="21"/>
    </location>
</feature>
<reference evidence="13" key="1">
    <citation type="submission" date="2023-08" db="EMBL/GenBank/DDBJ databases">
        <title>Complete genome sequence of Shewanella oncorhynchi Z-P2, a siderophore putrebactin-producing bacterium.</title>
        <authorList>
            <person name="Zhang Y."/>
        </authorList>
    </citation>
    <scope>NUCLEOTIDE SEQUENCE</scope>
    <source>
        <strain evidence="13">Z-P2</strain>
    </source>
</reference>
<evidence type="ECO:0000256" key="9">
    <source>
        <dbReference type="ARBA" id="ARBA00023237"/>
    </source>
</evidence>
<evidence type="ECO:0000256" key="3">
    <source>
        <dbReference type="ARBA" id="ARBA00022452"/>
    </source>
</evidence>
<evidence type="ECO:0000313" key="13">
    <source>
        <dbReference type="EMBL" id="WMB73609.1"/>
    </source>
</evidence>
<dbReference type="SUPFAM" id="SSF56935">
    <property type="entry name" value="Porins"/>
    <property type="match status" value="1"/>
</dbReference>
<gene>
    <name evidence="13" type="ORF">RA178_03010</name>
</gene>
<proteinExistence type="predicted"/>
<dbReference type="Pfam" id="PF13609">
    <property type="entry name" value="Porin_4"/>
    <property type="match status" value="1"/>
</dbReference>
<dbReference type="CDD" id="cd00342">
    <property type="entry name" value="gram_neg_porins"/>
    <property type="match status" value="1"/>
</dbReference>
<keyword evidence="5 11" id="KW-0732">Signal</keyword>
<dbReference type="AlphaFoldDB" id="A0AA50KEU3"/>
<keyword evidence="4" id="KW-0812">Transmembrane</keyword>
<name>A0AA50KEU3_9GAMM</name>
<evidence type="ECO:0000256" key="7">
    <source>
        <dbReference type="ARBA" id="ARBA00023114"/>
    </source>
</evidence>
<dbReference type="InterPro" id="IPR033900">
    <property type="entry name" value="Gram_neg_porin_domain"/>
</dbReference>
<dbReference type="GeneID" id="301338120"/>
<dbReference type="GO" id="GO:0015288">
    <property type="term" value="F:porin activity"/>
    <property type="evidence" value="ECO:0007669"/>
    <property type="project" value="UniProtKB-KW"/>
</dbReference>
<evidence type="ECO:0000256" key="5">
    <source>
        <dbReference type="ARBA" id="ARBA00022729"/>
    </source>
</evidence>
<evidence type="ECO:0000256" key="1">
    <source>
        <dbReference type="ARBA" id="ARBA00004571"/>
    </source>
</evidence>